<dbReference type="Proteomes" id="UP000031866">
    <property type="component" value="Chromosome"/>
</dbReference>
<dbReference type="CDD" id="cd08055">
    <property type="entry name" value="gp15"/>
    <property type="match status" value="1"/>
</dbReference>
<dbReference type="Gene3D" id="1.10.246.150">
    <property type="match status" value="1"/>
</dbReference>
<dbReference type="InterPro" id="IPR021146">
    <property type="entry name" value="Phage_gp6-like_head-tail"/>
</dbReference>
<sequence length="109" mass="12550">MTQLEKFKIRLGIDITDISKDDLLNTILDDAANEILDYCNRDVILPRMEGLQKELAIIYYNRQEHEGEVSRSEGGVSVSYFAEIPENIKSRLTSYRRLKAVRMANANNQ</sequence>
<reference evidence="2" key="1">
    <citation type="submission" date="2014-12" db="EMBL/GenBank/DDBJ databases">
        <title>Genome sequence of Clostridium beijerinckii strain 59B.</title>
        <authorList>
            <person name="Little G.T."/>
            <person name="Minton N.P."/>
        </authorList>
    </citation>
    <scope>NUCLEOTIDE SEQUENCE [LARGE SCALE GENOMIC DNA]</scope>
    <source>
        <strain evidence="2">59B</strain>
    </source>
</reference>
<dbReference type="STRING" id="1520.LF65_02279"/>
<evidence type="ECO:0000313" key="2">
    <source>
        <dbReference type="Proteomes" id="UP000031866"/>
    </source>
</evidence>
<dbReference type="InterPro" id="IPR053746">
    <property type="entry name" value="Viral_HT_Connector_Assembly"/>
</dbReference>
<dbReference type="AlphaFoldDB" id="A0A0B5QD36"/>
<name>A0A0B5QD36_CLOBE</name>
<organism evidence="1 2">
    <name type="scientific">Clostridium beijerinckii</name>
    <name type="common">Clostridium MP</name>
    <dbReference type="NCBI Taxonomy" id="1520"/>
    <lineage>
        <taxon>Bacteria</taxon>
        <taxon>Bacillati</taxon>
        <taxon>Bacillota</taxon>
        <taxon>Clostridia</taxon>
        <taxon>Eubacteriales</taxon>
        <taxon>Clostridiaceae</taxon>
        <taxon>Clostridium</taxon>
    </lineage>
</organism>
<dbReference type="EMBL" id="CP010086">
    <property type="protein sequence ID" value="AJG98865.1"/>
    <property type="molecule type" value="Genomic_DNA"/>
</dbReference>
<gene>
    <name evidence="1" type="ORF">LF65_02279</name>
</gene>
<evidence type="ECO:0008006" key="3">
    <source>
        <dbReference type="Google" id="ProtNLM"/>
    </source>
</evidence>
<evidence type="ECO:0000313" key="1">
    <source>
        <dbReference type="EMBL" id="AJG98865.1"/>
    </source>
</evidence>
<accession>A0A0B5QD36</accession>
<dbReference type="RefSeq" id="WP_041896160.1">
    <property type="nucleotide sequence ID" value="NZ_CP010086.2"/>
</dbReference>
<proteinExistence type="predicted"/>
<dbReference type="Pfam" id="PF05135">
    <property type="entry name" value="Phage_connect_1"/>
    <property type="match status" value="1"/>
</dbReference>
<dbReference type="KEGG" id="cbei:LF65_02279"/>
<protein>
    <recommendedName>
        <fullName evidence="3">Phage gp6-like head-tail connector protein</fullName>
    </recommendedName>
</protein>